<keyword evidence="2" id="KW-1185">Reference proteome</keyword>
<protein>
    <submittedName>
        <fullName evidence="1">Uncharacterized protein</fullName>
    </submittedName>
</protein>
<dbReference type="EMBL" id="LGUB01000656">
    <property type="protein sequence ID" value="KRH92822.1"/>
    <property type="molecule type" value="Genomic_DNA"/>
</dbReference>
<organism evidence="1 2">
    <name type="scientific">Pseudoloma neurophilia</name>
    <dbReference type="NCBI Taxonomy" id="146866"/>
    <lineage>
        <taxon>Eukaryota</taxon>
        <taxon>Fungi</taxon>
        <taxon>Fungi incertae sedis</taxon>
        <taxon>Microsporidia</taxon>
        <taxon>Pseudoloma</taxon>
    </lineage>
</organism>
<reference evidence="1 2" key="1">
    <citation type="submission" date="2015-07" db="EMBL/GenBank/DDBJ databases">
        <title>The genome of Pseudoloma neurophilia, a relevant intracellular parasite of the zebrafish.</title>
        <authorList>
            <person name="Ndikumana S."/>
            <person name="Pelin A."/>
            <person name="Sanders J."/>
            <person name="Corradi N."/>
        </authorList>
    </citation>
    <scope>NUCLEOTIDE SEQUENCE [LARGE SCALE GENOMIC DNA]</scope>
    <source>
        <strain evidence="1 2">MK1</strain>
    </source>
</reference>
<comment type="caution">
    <text evidence="1">The sequence shown here is derived from an EMBL/GenBank/DDBJ whole genome shotgun (WGS) entry which is preliminary data.</text>
</comment>
<proteinExistence type="predicted"/>
<name>A0A0R0LTU2_9MICR</name>
<evidence type="ECO:0000313" key="2">
    <source>
        <dbReference type="Proteomes" id="UP000051530"/>
    </source>
</evidence>
<sequence length="50" mass="5951">MKCIFVKNNCPYRTVADPSSFYFCYNPSFVDVILINHVFKERSFEPQKNI</sequence>
<evidence type="ECO:0000313" key="1">
    <source>
        <dbReference type="EMBL" id="KRH92822.1"/>
    </source>
</evidence>
<accession>A0A0R0LTU2</accession>
<dbReference type="AlphaFoldDB" id="A0A0R0LTU2"/>
<gene>
    <name evidence="1" type="ORF">M153_26180001814</name>
</gene>
<dbReference type="VEuPathDB" id="MicrosporidiaDB:M153_26180001814"/>
<dbReference type="Proteomes" id="UP000051530">
    <property type="component" value="Unassembled WGS sequence"/>
</dbReference>